<dbReference type="EMBL" id="JAVFWL010000005">
    <property type="protein sequence ID" value="KAK6756593.1"/>
    <property type="molecule type" value="Genomic_DNA"/>
</dbReference>
<evidence type="ECO:0000313" key="3">
    <source>
        <dbReference type="Proteomes" id="UP001303046"/>
    </source>
</evidence>
<proteinExistence type="predicted"/>
<evidence type="ECO:0000256" key="1">
    <source>
        <dbReference type="SAM" id="MobiDB-lite"/>
    </source>
</evidence>
<dbReference type="Proteomes" id="UP001303046">
    <property type="component" value="Unassembled WGS sequence"/>
</dbReference>
<feature type="region of interest" description="Disordered" evidence="1">
    <location>
        <begin position="96"/>
        <end position="129"/>
    </location>
</feature>
<organism evidence="2 3">
    <name type="scientific">Necator americanus</name>
    <name type="common">Human hookworm</name>
    <dbReference type="NCBI Taxonomy" id="51031"/>
    <lineage>
        <taxon>Eukaryota</taxon>
        <taxon>Metazoa</taxon>
        <taxon>Ecdysozoa</taxon>
        <taxon>Nematoda</taxon>
        <taxon>Chromadorea</taxon>
        <taxon>Rhabditida</taxon>
        <taxon>Rhabditina</taxon>
        <taxon>Rhabditomorpha</taxon>
        <taxon>Strongyloidea</taxon>
        <taxon>Ancylostomatidae</taxon>
        <taxon>Bunostominae</taxon>
        <taxon>Necator</taxon>
    </lineage>
</organism>
<accession>A0ABR1E256</accession>
<name>A0ABR1E256_NECAM</name>
<keyword evidence="3" id="KW-1185">Reference proteome</keyword>
<protein>
    <submittedName>
        <fullName evidence="2">Uncharacterized protein</fullName>
    </submittedName>
</protein>
<sequence length="166" mass="19098">MQEEDAVSIVQRSVESVALGISCFTQVKEGIRSPLLLNDRRSETLQHMQTEVKLESQERLNFSDVKGQVNRRRSLFSDCNNPRFWASRPSLVFIKPPTRIGNDNGLDSKERKKGAEDNETSDEETSTINRLARYYRPSIAFDEISSSTRERHLRGRKFLRPPLVDS</sequence>
<comment type="caution">
    <text evidence="2">The sequence shown here is derived from an EMBL/GenBank/DDBJ whole genome shotgun (WGS) entry which is preliminary data.</text>
</comment>
<gene>
    <name evidence="2" type="primary">Necator_chrV.g19590</name>
    <name evidence="2" type="ORF">RB195_014798</name>
</gene>
<feature type="compositionally biased region" description="Basic and acidic residues" evidence="1">
    <location>
        <begin position="106"/>
        <end position="116"/>
    </location>
</feature>
<evidence type="ECO:0000313" key="2">
    <source>
        <dbReference type="EMBL" id="KAK6756593.1"/>
    </source>
</evidence>
<reference evidence="2 3" key="1">
    <citation type="submission" date="2023-08" db="EMBL/GenBank/DDBJ databases">
        <title>A Necator americanus chromosomal reference genome.</title>
        <authorList>
            <person name="Ilik V."/>
            <person name="Petrzelkova K.J."/>
            <person name="Pardy F."/>
            <person name="Fuh T."/>
            <person name="Niatou-Singa F.S."/>
            <person name="Gouil Q."/>
            <person name="Baker L."/>
            <person name="Ritchie M.E."/>
            <person name="Jex A.R."/>
            <person name="Gazzola D."/>
            <person name="Li H."/>
            <person name="Toshio Fujiwara R."/>
            <person name="Zhan B."/>
            <person name="Aroian R.V."/>
            <person name="Pafco B."/>
            <person name="Schwarz E.M."/>
        </authorList>
    </citation>
    <scope>NUCLEOTIDE SEQUENCE [LARGE SCALE GENOMIC DNA]</scope>
    <source>
        <strain evidence="2 3">Aroian</strain>
        <tissue evidence="2">Whole animal</tissue>
    </source>
</reference>